<organism evidence="3 4">
    <name type="scientific">Pyricularia grisea</name>
    <name type="common">Crabgrass-specific blast fungus</name>
    <name type="synonym">Magnaporthe grisea</name>
    <dbReference type="NCBI Taxonomy" id="148305"/>
    <lineage>
        <taxon>Eukaryota</taxon>
        <taxon>Fungi</taxon>
        <taxon>Dikarya</taxon>
        <taxon>Ascomycota</taxon>
        <taxon>Pezizomycotina</taxon>
        <taxon>Sordariomycetes</taxon>
        <taxon>Sordariomycetidae</taxon>
        <taxon>Magnaporthales</taxon>
        <taxon>Pyriculariaceae</taxon>
        <taxon>Pyricularia</taxon>
    </lineage>
</organism>
<reference evidence="4" key="2">
    <citation type="submission" date="2019-10" db="EMBL/GenBank/DDBJ databases">
        <authorList>
            <consortium name="NCBI Genome Project"/>
        </authorList>
    </citation>
    <scope>NUCLEOTIDE SEQUENCE</scope>
    <source>
        <strain evidence="4">NI907</strain>
    </source>
</reference>
<dbReference type="AlphaFoldDB" id="A0A6P8AS15"/>
<dbReference type="KEGG" id="pgri:PgNI_09205"/>
<dbReference type="GeneID" id="41964100"/>
<dbReference type="Pfam" id="PF20516">
    <property type="entry name" value="PDDEXK_12"/>
    <property type="match status" value="1"/>
</dbReference>
<evidence type="ECO:0000313" key="3">
    <source>
        <dbReference type="Proteomes" id="UP000515153"/>
    </source>
</evidence>
<dbReference type="Proteomes" id="UP000515153">
    <property type="component" value="Unplaced"/>
</dbReference>
<keyword evidence="3" id="KW-1185">Reference proteome</keyword>
<reference evidence="4" key="1">
    <citation type="journal article" date="2019" name="Mol. Biol. Evol.">
        <title>Blast fungal genomes show frequent chromosomal changes, gene gains and losses, and effector gene turnover.</title>
        <authorList>
            <person name="Gomez Luciano L.B."/>
            <person name="Jason Tsai I."/>
            <person name="Chuma I."/>
            <person name="Tosa Y."/>
            <person name="Chen Y.H."/>
            <person name="Li J.Y."/>
            <person name="Li M.Y."/>
            <person name="Jade Lu M.Y."/>
            <person name="Nakayashiki H."/>
            <person name="Li W.H."/>
        </authorList>
    </citation>
    <scope>NUCLEOTIDE SEQUENCE</scope>
    <source>
        <strain evidence="4">NI907</strain>
    </source>
</reference>
<accession>A0A6P8AS15</accession>
<evidence type="ECO:0000313" key="4">
    <source>
        <dbReference type="RefSeq" id="XP_030977669.1"/>
    </source>
</evidence>
<name>A0A6P8AS15_PYRGI</name>
<dbReference type="InterPro" id="IPR046797">
    <property type="entry name" value="PDDEXK_12"/>
</dbReference>
<evidence type="ECO:0000259" key="2">
    <source>
        <dbReference type="Pfam" id="PF20516"/>
    </source>
</evidence>
<evidence type="ECO:0000256" key="1">
    <source>
        <dbReference type="SAM" id="MobiDB-lite"/>
    </source>
</evidence>
<reference evidence="4" key="3">
    <citation type="submission" date="2025-08" db="UniProtKB">
        <authorList>
            <consortium name="RefSeq"/>
        </authorList>
    </citation>
    <scope>IDENTIFICATION</scope>
    <source>
        <strain evidence="4">NI907</strain>
    </source>
</reference>
<sequence>MAQLSQRCNVSILNWLEQVVPPCPHLPSLNLPSVSISPTNKRKRARSAAIANCHSLASPPLWTTYPPLSTSATYNVNTRTPTGKKRRTTATEDQDATFDQEATPRQRGEHPPSAILAPPRLCFTPQPQVWEPTGSVQSATSSGVSTRSGQTSPTKELARLALGPGALVTYPLSRTQSLPPKLLAMLEIMEDIESGVGIFPERLKDSISKETETGRLPRIPHHMFAENETRDLLGPTPSVSDVMDIVEDASRCVSTGQYEDGWICGVHFPLLRLALSGKRGVVNDLLDVRITTHAKAIRMYSSFASQKLRMVDLCLVACPSNLHPADPTTIAAAAAVETLRKSLPSSSINHSDAPPLLDAPVAISIEVKTTGGDEQRQSLQVGIWQAAQWNMWSQLLEGRLLQKYTTAVRTAPSEPSAGDGGNGQDGANDVLKRISEHAMAESDRLLCTLPYLPAIFIRGHSWYLAGTSRQGEKTILWREYPIGTTQSVVGTYKIIYGLQNLFQYIRNTFWPWYLRVILEIEPNDPL</sequence>
<feature type="compositionally biased region" description="Polar residues" evidence="1">
    <location>
        <begin position="67"/>
        <end position="77"/>
    </location>
</feature>
<feature type="compositionally biased region" description="Polar residues" evidence="1">
    <location>
        <begin position="134"/>
        <end position="154"/>
    </location>
</feature>
<proteinExistence type="predicted"/>
<dbReference type="RefSeq" id="XP_030977669.1">
    <property type="nucleotide sequence ID" value="XM_031129192.1"/>
</dbReference>
<feature type="region of interest" description="Disordered" evidence="1">
    <location>
        <begin position="67"/>
        <end position="155"/>
    </location>
</feature>
<protein>
    <recommendedName>
        <fullName evidence="2">PD-(D/E)XK nuclease-like domain-containing protein</fullName>
    </recommendedName>
</protein>
<feature type="domain" description="PD-(D/E)XK nuclease-like" evidence="2">
    <location>
        <begin position="223"/>
        <end position="510"/>
    </location>
</feature>
<gene>
    <name evidence="4" type="ORF">PgNI_09205</name>
</gene>